<feature type="compositionally biased region" description="Acidic residues" evidence="1">
    <location>
        <begin position="1"/>
        <end position="22"/>
    </location>
</feature>
<evidence type="ECO:0000313" key="3">
    <source>
        <dbReference type="Proteomes" id="UP001634394"/>
    </source>
</evidence>
<feature type="non-terminal residue" evidence="2">
    <location>
        <position position="87"/>
    </location>
</feature>
<dbReference type="AlphaFoldDB" id="A0ABD3VH42"/>
<organism evidence="2 3">
    <name type="scientific">Sinanodonta woodiana</name>
    <name type="common">Chinese pond mussel</name>
    <name type="synonym">Anodonta woodiana</name>
    <dbReference type="NCBI Taxonomy" id="1069815"/>
    <lineage>
        <taxon>Eukaryota</taxon>
        <taxon>Metazoa</taxon>
        <taxon>Spiralia</taxon>
        <taxon>Lophotrochozoa</taxon>
        <taxon>Mollusca</taxon>
        <taxon>Bivalvia</taxon>
        <taxon>Autobranchia</taxon>
        <taxon>Heteroconchia</taxon>
        <taxon>Palaeoheterodonta</taxon>
        <taxon>Unionida</taxon>
        <taxon>Unionoidea</taxon>
        <taxon>Unionidae</taxon>
        <taxon>Unioninae</taxon>
        <taxon>Sinanodonta</taxon>
    </lineage>
</organism>
<dbReference type="EMBL" id="JBJQND010000012">
    <property type="protein sequence ID" value="KAL3859825.1"/>
    <property type="molecule type" value="Genomic_DNA"/>
</dbReference>
<reference evidence="2 3" key="1">
    <citation type="submission" date="2024-11" db="EMBL/GenBank/DDBJ databases">
        <title>Chromosome-level genome assembly of the freshwater bivalve Anodonta woodiana.</title>
        <authorList>
            <person name="Chen X."/>
        </authorList>
    </citation>
    <scope>NUCLEOTIDE SEQUENCE [LARGE SCALE GENOMIC DNA]</scope>
    <source>
        <strain evidence="2">MN2024</strain>
        <tissue evidence="2">Gills</tissue>
    </source>
</reference>
<accession>A0ABD3VH42</accession>
<protein>
    <submittedName>
        <fullName evidence="2">Uncharacterized protein</fullName>
    </submittedName>
</protein>
<evidence type="ECO:0000313" key="2">
    <source>
        <dbReference type="EMBL" id="KAL3859825.1"/>
    </source>
</evidence>
<evidence type="ECO:0000256" key="1">
    <source>
        <dbReference type="SAM" id="MobiDB-lite"/>
    </source>
</evidence>
<sequence>MSLCDDDLTEDPDWNPEDEKDEGPEKLDDQLEVNAAKERKCIVYESCLDKLFKICSICNSACTYTKIVHGSYLKIKNWCEKGRKLSM</sequence>
<comment type="caution">
    <text evidence="2">The sequence shown here is derived from an EMBL/GenBank/DDBJ whole genome shotgun (WGS) entry which is preliminary data.</text>
</comment>
<feature type="region of interest" description="Disordered" evidence="1">
    <location>
        <begin position="1"/>
        <end position="29"/>
    </location>
</feature>
<gene>
    <name evidence="2" type="ORF">ACJMK2_010017</name>
</gene>
<proteinExistence type="predicted"/>
<keyword evidence="3" id="KW-1185">Reference proteome</keyword>
<dbReference type="Proteomes" id="UP001634394">
    <property type="component" value="Unassembled WGS sequence"/>
</dbReference>
<name>A0ABD3VH42_SINWO</name>